<feature type="compositionally biased region" description="Polar residues" evidence="1">
    <location>
        <begin position="164"/>
        <end position="183"/>
    </location>
</feature>
<feature type="region of interest" description="Disordered" evidence="1">
    <location>
        <begin position="462"/>
        <end position="485"/>
    </location>
</feature>
<organism evidence="2 3">
    <name type="scientific">Anaeramoeba flamelloides</name>
    <dbReference type="NCBI Taxonomy" id="1746091"/>
    <lineage>
        <taxon>Eukaryota</taxon>
        <taxon>Metamonada</taxon>
        <taxon>Anaeramoebidae</taxon>
        <taxon>Anaeramoeba</taxon>
    </lineage>
</organism>
<evidence type="ECO:0000256" key="1">
    <source>
        <dbReference type="SAM" id="MobiDB-lite"/>
    </source>
</evidence>
<dbReference type="EMBL" id="JANTQA010000005">
    <property type="protein sequence ID" value="KAJ3453041.1"/>
    <property type="molecule type" value="Genomic_DNA"/>
</dbReference>
<feature type="compositionally biased region" description="Basic and acidic residues" evidence="1">
    <location>
        <begin position="463"/>
        <end position="478"/>
    </location>
</feature>
<feature type="compositionally biased region" description="Acidic residues" evidence="1">
    <location>
        <begin position="222"/>
        <end position="233"/>
    </location>
</feature>
<reference evidence="2" key="1">
    <citation type="submission" date="2022-08" db="EMBL/GenBank/DDBJ databases">
        <title>Novel sulphate-reducing endosymbionts in the free-living metamonad Anaeramoeba.</title>
        <authorList>
            <person name="Jerlstrom-Hultqvist J."/>
            <person name="Cepicka I."/>
            <person name="Gallot-Lavallee L."/>
            <person name="Salas-Leiva D."/>
            <person name="Curtis B.A."/>
            <person name="Zahonova K."/>
            <person name="Pipaliya S."/>
            <person name="Dacks J."/>
            <person name="Roger A.J."/>
        </authorList>
    </citation>
    <scope>NUCLEOTIDE SEQUENCE</scope>
    <source>
        <strain evidence="2">Busselton2</strain>
    </source>
</reference>
<feature type="compositionally biased region" description="Basic and acidic residues" evidence="1">
    <location>
        <begin position="282"/>
        <end position="294"/>
    </location>
</feature>
<feature type="compositionally biased region" description="Acidic residues" evidence="1">
    <location>
        <begin position="255"/>
        <end position="281"/>
    </location>
</feature>
<evidence type="ECO:0000313" key="3">
    <source>
        <dbReference type="Proteomes" id="UP001146793"/>
    </source>
</evidence>
<name>A0AAV8AJ17_9EUKA</name>
<gene>
    <name evidence="2" type="ORF">M0812_30395</name>
</gene>
<dbReference type="Proteomes" id="UP001146793">
    <property type="component" value="Unassembled WGS sequence"/>
</dbReference>
<comment type="caution">
    <text evidence="2">The sequence shown here is derived from an EMBL/GenBank/DDBJ whole genome shotgun (WGS) entry which is preliminary data.</text>
</comment>
<feature type="region of interest" description="Disordered" evidence="1">
    <location>
        <begin position="205"/>
        <end position="313"/>
    </location>
</feature>
<feature type="region of interest" description="Disordered" evidence="1">
    <location>
        <begin position="159"/>
        <end position="183"/>
    </location>
</feature>
<protein>
    <submittedName>
        <fullName evidence="2">Kismet isoform c</fullName>
    </submittedName>
</protein>
<accession>A0AAV8AJ17</accession>
<dbReference type="AlphaFoldDB" id="A0AAV8AJ17"/>
<sequence>MGNELPTTIPKKQIKRYLKSVNKHTTPIVVLDNNCSWVDANLPFLKLVSINKKKRLFRSGLKELLPKDQSCLNNASTTQCFFNWFRSTKKLSSRSNSITLEYKTLSEMNGYALCKLKFFEIQNITIAQLLITTTTKPCEDLNEDKKSEETKLLSELADPLHQRGNLSDNINSNSKFNLPSSPSMGRLANINNSVEILKLQSLLGNPVSENESEQSTEKNETENETENENENEIENEKENENENEVENENEKENEVENEIENENEDENENEKENENENENENETQKEVEIKKDLPQDEISNEQESETNSQDHQLLKKTISKNSRTINETHLDIEETTEEILEIIQKTEIKKEPFKKIKLLLAKTLDLHQTSFFDKHQQCLLLSSDLLKEKKKNKSEYIQLESKMVKILENVHAEKKIKRNILNLNLKYKKNLSSLRKTITSYQKLKQLNKTSNKDNIQVKKNVNQKESDTDPNNKETDLKSSNQKPSSNLSFVNFLAKQLITVK</sequence>
<proteinExistence type="predicted"/>
<evidence type="ECO:0000313" key="2">
    <source>
        <dbReference type="EMBL" id="KAJ3453041.1"/>
    </source>
</evidence>